<dbReference type="SMART" id="SM00952">
    <property type="entry name" value="RAP"/>
    <property type="match status" value="1"/>
</dbReference>
<dbReference type="Pfam" id="PF08373">
    <property type="entry name" value="RAP"/>
    <property type="match status" value="1"/>
</dbReference>
<dbReference type="InterPro" id="IPR013584">
    <property type="entry name" value="RAP"/>
</dbReference>
<dbReference type="PROSITE" id="PS51286">
    <property type="entry name" value="RAP"/>
    <property type="match status" value="1"/>
</dbReference>
<feature type="domain" description="RAP" evidence="1">
    <location>
        <begin position="129"/>
        <end position="187"/>
    </location>
</feature>
<evidence type="ECO:0000313" key="3">
    <source>
        <dbReference type="Proteomes" id="UP000785679"/>
    </source>
</evidence>
<evidence type="ECO:0000313" key="2">
    <source>
        <dbReference type="EMBL" id="TNV71934.1"/>
    </source>
</evidence>
<organism evidence="2 3">
    <name type="scientific">Halteria grandinella</name>
    <dbReference type="NCBI Taxonomy" id="5974"/>
    <lineage>
        <taxon>Eukaryota</taxon>
        <taxon>Sar</taxon>
        <taxon>Alveolata</taxon>
        <taxon>Ciliophora</taxon>
        <taxon>Intramacronucleata</taxon>
        <taxon>Spirotrichea</taxon>
        <taxon>Stichotrichia</taxon>
        <taxon>Sporadotrichida</taxon>
        <taxon>Halteriidae</taxon>
        <taxon>Halteria</taxon>
    </lineage>
</organism>
<dbReference type="AlphaFoldDB" id="A0A8J8NBR3"/>
<reference evidence="2" key="1">
    <citation type="submission" date="2019-06" db="EMBL/GenBank/DDBJ databases">
        <authorList>
            <person name="Zheng W."/>
        </authorList>
    </citation>
    <scope>NUCLEOTIDE SEQUENCE</scope>
    <source>
        <strain evidence="2">QDHG01</strain>
    </source>
</reference>
<gene>
    <name evidence="2" type="ORF">FGO68_gene15426</name>
</gene>
<dbReference type="EMBL" id="RRYP01025616">
    <property type="protein sequence ID" value="TNV71934.1"/>
    <property type="molecule type" value="Genomic_DNA"/>
</dbReference>
<evidence type="ECO:0000259" key="1">
    <source>
        <dbReference type="PROSITE" id="PS51286"/>
    </source>
</evidence>
<dbReference type="Proteomes" id="UP000785679">
    <property type="component" value="Unassembled WGS sequence"/>
</dbReference>
<accession>A0A8J8NBR3</accession>
<protein>
    <recommendedName>
        <fullName evidence="1">RAP domain-containing protein</fullName>
    </recommendedName>
</protein>
<keyword evidence="3" id="KW-1185">Reference proteome</keyword>
<proteinExistence type="predicted"/>
<sequence>MNILPYLSMLGIDKPDQFAEVYNQTIEKLEHVDVKSLNFNPLVVFKSLLYFSKLHPEFIAPKVELVFSKIRDYYLDFRQANPPKIKNALQTEIYKQLREKFPDRNFQEETTIDEWDLIFTDIVDKENKIVIEVDGQHHFLFNDESKRTGIDRFQERLIELYGYKVRRISVEKYNKLTEEEKAKLLTEIIQIK</sequence>
<name>A0A8J8NBR3_HALGN</name>
<comment type="caution">
    <text evidence="2">The sequence shown here is derived from an EMBL/GenBank/DDBJ whole genome shotgun (WGS) entry which is preliminary data.</text>
</comment>